<organism evidence="1">
    <name type="scientific">Arion vulgaris</name>
    <dbReference type="NCBI Taxonomy" id="1028688"/>
    <lineage>
        <taxon>Eukaryota</taxon>
        <taxon>Metazoa</taxon>
        <taxon>Spiralia</taxon>
        <taxon>Lophotrochozoa</taxon>
        <taxon>Mollusca</taxon>
        <taxon>Gastropoda</taxon>
        <taxon>Heterobranchia</taxon>
        <taxon>Euthyneura</taxon>
        <taxon>Panpulmonata</taxon>
        <taxon>Eupulmonata</taxon>
        <taxon>Stylommatophora</taxon>
        <taxon>Helicina</taxon>
        <taxon>Arionoidea</taxon>
        <taxon>Arionidae</taxon>
        <taxon>Arion</taxon>
    </lineage>
</organism>
<evidence type="ECO:0000313" key="1">
    <source>
        <dbReference type="EMBL" id="CEK65343.1"/>
    </source>
</evidence>
<protein>
    <recommendedName>
        <fullName evidence="2">BTB domain-containing protein</fullName>
    </recommendedName>
</protein>
<evidence type="ECO:0008006" key="2">
    <source>
        <dbReference type="Google" id="ProtNLM"/>
    </source>
</evidence>
<proteinExistence type="predicted"/>
<reference evidence="1" key="1">
    <citation type="submission" date="2014-12" db="EMBL/GenBank/DDBJ databases">
        <title>Insight into the proteome of Arion vulgaris.</title>
        <authorList>
            <person name="Aradska J."/>
            <person name="Bulat T."/>
            <person name="Smidak R."/>
            <person name="Sarate P."/>
            <person name="Gangsoo J."/>
            <person name="Sialana F."/>
            <person name="Bilban M."/>
            <person name="Lubec G."/>
        </authorList>
    </citation>
    <scope>NUCLEOTIDE SEQUENCE</scope>
    <source>
        <tissue evidence="1">Skin</tissue>
    </source>
</reference>
<sequence>FCHREAVKYPGISGIKLTEKLSDNIWKMAKPKERRQIEELSSAFRKKADQELKRLKETVAVNLREEMLSLLEDEIHADLLITNGTTGVMAHKCIVQARCRHLWQNNWLSLGTVPDSSDMISCLKMSGLSRDKLMQFVRQLYSVSDSVLLLEDYLENMPGCSRSSLPACEHPVSTDHHT</sequence>
<name>A0A0B6ZA00_9EUPU</name>
<gene>
    <name evidence="1" type="primary">ORF54739</name>
</gene>
<feature type="non-terminal residue" evidence="1">
    <location>
        <position position="178"/>
    </location>
</feature>
<dbReference type="AlphaFoldDB" id="A0A0B6ZA00"/>
<feature type="non-terminal residue" evidence="1">
    <location>
        <position position="1"/>
    </location>
</feature>
<accession>A0A0B6ZA00</accession>
<dbReference type="EMBL" id="HACG01018478">
    <property type="protein sequence ID" value="CEK65343.1"/>
    <property type="molecule type" value="Transcribed_RNA"/>
</dbReference>